<dbReference type="RefSeq" id="WP_379964459.1">
    <property type="nucleotide sequence ID" value="NZ_JBHSGT010000033.1"/>
</dbReference>
<name>A0ABV9M2J2_9ENTE</name>
<dbReference type="InterPro" id="IPR039261">
    <property type="entry name" value="FNR_nucleotide-bd"/>
</dbReference>
<dbReference type="EMBL" id="JBHSGT010000033">
    <property type="protein sequence ID" value="MFC4709986.1"/>
    <property type="molecule type" value="Genomic_DNA"/>
</dbReference>
<dbReference type="Gene3D" id="3.40.50.80">
    <property type="entry name" value="Nucleotide-binding domain of ferredoxin-NADP reductase (FNR) module"/>
    <property type="match status" value="1"/>
</dbReference>
<reference evidence="2" key="1">
    <citation type="journal article" date="2019" name="Int. J. Syst. Evol. Microbiol.">
        <title>The Global Catalogue of Microorganisms (GCM) 10K type strain sequencing project: providing services to taxonomists for standard genome sequencing and annotation.</title>
        <authorList>
            <consortium name="The Broad Institute Genomics Platform"/>
            <consortium name="The Broad Institute Genome Sequencing Center for Infectious Disease"/>
            <person name="Wu L."/>
            <person name="Ma J."/>
        </authorList>
    </citation>
    <scope>NUCLEOTIDE SEQUENCE [LARGE SCALE GENOMIC DNA]</scope>
    <source>
        <strain evidence="2">CGMCC 1.19061</strain>
    </source>
</reference>
<evidence type="ECO:0000313" key="1">
    <source>
        <dbReference type="EMBL" id="MFC4709986.1"/>
    </source>
</evidence>
<dbReference type="SUPFAM" id="SSF63380">
    <property type="entry name" value="Riboflavin synthase domain-like"/>
    <property type="match status" value="1"/>
</dbReference>
<dbReference type="Gene3D" id="2.40.30.10">
    <property type="entry name" value="Translation factors"/>
    <property type="match status" value="1"/>
</dbReference>
<organism evidence="1 2">
    <name type="scientific">Enterococcus eurekensis</name>
    <dbReference type="NCBI Taxonomy" id="1159753"/>
    <lineage>
        <taxon>Bacteria</taxon>
        <taxon>Bacillati</taxon>
        <taxon>Bacillota</taxon>
        <taxon>Bacilli</taxon>
        <taxon>Lactobacillales</taxon>
        <taxon>Enterococcaceae</taxon>
        <taxon>Enterococcus</taxon>
    </lineage>
</organism>
<evidence type="ECO:0000313" key="2">
    <source>
        <dbReference type="Proteomes" id="UP001596026"/>
    </source>
</evidence>
<proteinExistence type="predicted"/>
<dbReference type="Proteomes" id="UP001596026">
    <property type="component" value="Unassembled WGS sequence"/>
</dbReference>
<keyword evidence="2" id="KW-1185">Reference proteome</keyword>
<dbReference type="InterPro" id="IPR017938">
    <property type="entry name" value="Riboflavin_synthase-like_b-brl"/>
</dbReference>
<accession>A0ABV9M2J2</accession>
<protein>
    <submittedName>
        <fullName evidence="1">Dihydropteridine reductase</fullName>
    </submittedName>
</protein>
<comment type="caution">
    <text evidence="1">The sequence shown here is derived from an EMBL/GenBank/DDBJ whole genome shotgun (WGS) entry which is preliminary data.</text>
</comment>
<gene>
    <name evidence="1" type="ORF">ACFO3L_04995</name>
</gene>
<sequence length="236" mass="26681">MEIYWTKIKEIIEETPEIKTFHLECPEDVTWEEGAHIHLALEGFNAGEKPNRALVRHMSISTVQKEAAIGITTRLKAERSEFKTILGNLSIGDQVAVFKIKSNLALRREDRNVYLLSSGVGLASFRPLVLQYLADGSKIKQLHSLNISAQTDMLFQSIFTSQAAKNFDVTVVNQRAAYYAGVKAFAKDREGLFYIVGSDEFLEQNIAILREAGIPIEQIIIDKHPMKRELFLVKDE</sequence>
<dbReference type="SUPFAM" id="SSF52343">
    <property type="entry name" value="Ferredoxin reductase-like, C-terminal NADP-linked domain"/>
    <property type="match status" value="1"/>
</dbReference>